<feature type="compositionally biased region" description="Acidic residues" evidence="1">
    <location>
        <begin position="60"/>
        <end position="69"/>
    </location>
</feature>
<sequence>MDLDALLHHYFGPAGPDPDDAEAFETGISRLRTDMGVERDSGRRFALWAVLHALGSATDPDDVFEDPEEREAARDFAWAADKAAGREP</sequence>
<evidence type="ECO:0000256" key="1">
    <source>
        <dbReference type="SAM" id="MobiDB-lite"/>
    </source>
</evidence>
<reference evidence="2 3" key="1">
    <citation type="submission" date="2020-02" db="EMBL/GenBank/DDBJ databases">
        <authorList>
            <person name="Zheng R.K."/>
            <person name="Sun C.M."/>
        </authorList>
    </citation>
    <scope>NUCLEOTIDE SEQUENCE [LARGE SCALE GENOMIC DNA]</scope>
    <source>
        <strain evidence="3">zrk23</strain>
    </source>
</reference>
<proteinExistence type="predicted"/>
<protein>
    <submittedName>
        <fullName evidence="2">Uncharacterized protein</fullName>
    </submittedName>
</protein>
<name>A0A6G6Y8X0_9SPHN</name>
<dbReference type="Proteomes" id="UP000501568">
    <property type="component" value="Chromosome"/>
</dbReference>
<dbReference type="AlphaFoldDB" id="A0A6G6Y8X0"/>
<gene>
    <name evidence="2" type="ORF">G5C33_17260</name>
</gene>
<dbReference type="RefSeq" id="WP_165328286.1">
    <property type="nucleotide sequence ID" value="NZ_CP049109.1"/>
</dbReference>
<evidence type="ECO:0000313" key="3">
    <source>
        <dbReference type="Proteomes" id="UP000501568"/>
    </source>
</evidence>
<feature type="region of interest" description="Disordered" evidence="1">
    <location>
        <begin position="60"/>
        <end position="88"/>
    </location>
</feature>
<keyword evidence="3" id="KW-1185">Reference proteome</keyword>
<dbReference type="EMBL" id="CP049109">
    <property type="protein sequence ID" value="QIG81360.1"/>
    <property type="molecule type" value="Genomic_DNA"/>
</dbReference>
<evidence type="ECO:0000313" key="2">
    <source>
        <dbReference type="EMBL" id="QIG81360.1"/>
    </source>
</evidence>
<organism evidence="2 3">
    <name type="scientific">Stakelama tenebrarum</name>
    <dbReference type="NCBI Taxonomy" id="2711215"/>
    <lineage>
        <taxon>Bacteria</taxon>
        <taxon>Pseudomonadati</taxon>
        <taxon>Pseudomonadota</taxon>
        <taxon>Alphaproteobacteria</taxon>
        <taxon>Sphingomonadales</taxon>
        <taxon>Sphingomonadaceae</taxon>
        <taxon>Stakelama</taxon>
    </lineage>
</organism>
<accession>A0A6G6Y8X0</accession>
<dbReference type="KEGG" id="spzr:G5C33_17260"/>